<evidence type="ECO:0000256" key="2">
    <source>
        <dbReference type="ARBA" id="ARBA00022692"/>
    </source>
</evidence>
<dbReference type="GO" id="GO:0005102">
    <property type="term" value="F:signaling receptor binding"/>
    <property type="evidence" value="ECO:0007669"/>
    <property type="project" value="TreeGrafter"/>
</dbReference>
<dbReference type="PROSITE" id="PS50835">
    <property type="entry name" value="IG_LIKE"/>
    <property type="match status" value="2"/>
</dbReference>
<dbReference type="GeneTree" id="ENSGT01050000244843"/>
<dbReference type="PANTHER" id="PTHR24100:SF151">
    <property type="entry name" value="ICOS LIGAND"/>
    <property type="match status" value="1"/>
</dbReference>
<evidence type="ECO:0000256" key="10">
    <source>
        <dbReference type="SAM" id="Phobius"/>
    </source>
</evidence>
<dbReference type="FunFam" id="2.60.40.10:FF:000142">
    <property type="entry name" value="V-set domain-containing T-cell activation inhibitor 1"/>
    <property type="match status" value="1"/>
</dbReference>
<dbReference type="InterPro" id="IPR050504">
    <property type="entry name" value="IgSF_BTN/MOG"/>
</dbReference>
<dbReference type="InterPro" id="IPR053896">
    <property type="entry name" value="BTN3A2-like_Ig-C"/>
</dbReference>
<gene>
    <name evidence="12" type="primary">LOC108885850</name>
</gene>
<keyword evidence="13" id="KW-1185">Reference proteome</keyword>
<dbReference type="PANTHER" id="PTHR24100">
    <property type="entry name" value="BUTYROPHILIN"/>
    <property type="match status" value="1"/>
</dbReference>
<dbReference type="InterPro" id="IPR013106">
    <property type="entry name" value="Ig_V-set"/>
</dbReference>
<reference evidence="12" key="2">
    <citation type="submission" date="2025-08" db="UniProtKB">
        <authorList>
            <consortium name="Ensembl"/>
        </authorList>
    </citation>
    <scope>IDENTIFICATION</scope>
</reference>
<accession>A0A4W6BPN6</accession>
<dbReference type="GO" id="GO:0050863">
    <property type="term" value="P:regulation of T cell activation"/>
    <property type="evidence" value="ECO:0007669"/>
    <property type="project" value="UniProtKB-ARBA"/>
</dbReference>
<feature type="domain" description="Ig-like" evidence="11">
    <location>
        <begin position="46"/>
        <end position="154"/>
    </location>
</feature>
<name>A0A4W6BPN6_LATCA</name>
<dbReference type="GO" id="GO:0001817">
    <property type="term" value="P:regulation of cytokine production"/>
    <property type="evidence" value="ECO:0007669"/>
    <property type="project" value="TreeGrafter"/>
</dbReference>
<evidence type="ECO:0000256" key="8">
    <source>
        <dbReference type="ARBA" id="ARBA00023319"/>
    </source>
</evidence>
<dbReference type="GO" id="GO:0050852">
    <property type="term" value="P:T cell receptor signaling pathway"/>
    <property type="evidence" value="ECO:0007669"/>
    <property type="project" value="TreeGrafter"/>
</dbReference>
<protein>
    <recommendedName>
        <fullName evidence="11">Ig-like domain-containing protein</fullName>
    </recommendedName>
</protein>
<dbReference type="InterPro" id="IPR036179">
    <property type="entry name" value="Ig-like_dom_sf"/>
</dbReference>
<dbReference type="InterPro" id="IPR003599">
    <property type="entry name" value="Ig_sub"/>
</dbReference>
<dbReference type="GO" id="GO:0042110">
    <property type="term" value="P:T cell activation"/>
    <property type="evidence" value="ECO:0007669"/>
    <property type="project" value="UniProtKB-ARBA"/>
</dbReference>
<dbReference type="SMART" id="SM00406">
    <property type="entry name" value="IGv"/>
    <property type="match status" value="1"/>
</dbReference>
<feature type="domain" description="Ig-like" evidence="11">
    <location>
        <begin position="161"/>
        <end position="253"/>
    </location>
</feature>
<proteinExistence type="inferred from homology"/>
<dbReference type="GO" id="GO:1903037">
    <property type="term" value="P:regulation of leukocyte cell-cell adhesion"/>
    <property type="evidence" value="ECO:0007669"/>
    <property type="project" value="UniProtKB-ARBA"/>
</dbReference>
<dbReference type="Proteomes" id="UP000314980">
    <property type="component" value="Unassembled WGS sequence"/>
</dbReference>
<evidence type="ECO:0000256" key="4">
    <source>
        <dbReference type="ARBA" id="ARBA00022989"/>
    </source>
</evidence>
<dbReference type="FunFam" id="2.60.40.10:FF:000088">
    <property type="entry name" value="Butyrophilin subfamily 1 member A1"/>
    <property type="match status" value="1"/>
</dbReference>
<comment type="subcellular location">
    <subcellularLocation>
        <location evidence="1">Membrane</location>
    </subcellularLocation>
</comment>
<evidence type="ECO:0000256" key="5">
    <source>
        <dbReference type="ARBA" id="ARBA00023136"/>
    </source>
</evidence>
<dbReference type="Gene3D" id="2.60.40.10">
    <property type="entry name" value="Immunoglobulins"/>
    <property type="match status" value="2"/>
</dbReference>
<keyword evidence="6" id="KW-1015">Disulfide bond</keyword>
<reference evidence="13" key="1">
    <citation type="submission" date="2015-09" db="EMBL/GenBank/DDBJ databases">
        <authorList>
            <person name="Sai Rama Sridatta P."/>
        </authorList>
    </citation>
    <scope>NUCLEOTIDE SEQUENCE [LARGE SCALE GENOMIC DNA]</scope>
</reference>
<dbReference type="GO" id="GO:0009897">
    <property type="term" value="C:external side of plasma membrane"/>
    <property type="evidence" value="ECO:0007669"/>
    <property type="project" value="TreeGrafter"/>
</dbReference>
<dbReference type="Pfam" id="PF22705">
    <property type="entry name" value="C2-set_3"/>
    <property type="match status" value="1"/>
</dbReference>
<evidence type="ECO:0000256" key="9">
    <source>
        <dbReference type="ARBA" id="ARBA00038221"/>
    </source>
</evidence>
<keyword evidence="8" id="KW-0393">Immunoglobulin domain</keyword>
<evidence type="ECO:0000256" key="3">
    <source>
        <dbReference type="ARBA" id="ARBA00022729"/>
    </source>
</evidence>
<keyword evidence="7" id="KW-0325">Glycoprotein</keyword>
<evidence type="ECO:0000259" key="11">
    <source>
        <dbReference type="PROSITE" id="PS50835"/>
    </source>
</evidence>
<evidence type="ECO:0000256" key="1">
    <source>
        <dbReference type="ARBA" id="ARBA00004370"/>
    </source>
</evidence>
<dbReference type="InterPro" id="IPR007110">
    <property type="entry name" value="Ig-like_dom"/>
</dbReference>
<dbReference type="InterPro" id="IPR013783">
    <property type="entry name" value="Ig-like_fold"/>
</dbReference>
<keyword evidence="3" id="KW-0732">Signal</keyword>
<organism evidence="12 13">
    <name type="scientific">Lates calcarifer</name>
    <name type="common">Barramundi</name>
    <name type="synonym">Holocentrus calcarifer</name>
    <dbReference type="NCBI Taxonomy" id="8187"/>
    <lineage>
        <taxon>Eukaryota</taxon>
        <taxon>Metazoa</taxon>
        <taxon>Chordata</taxon>
        <taxon>Craniata</taxon>
        <taxon>Vertebrata</taxon>
        <taxon>Euteleostomi</taxon>
        <taxon>Actinopterygii</taxon>
        <taxon>Neopterygii</taxon>
        <taxon>Teleostei</taxon>
        <taxon>Neoteleostei</taxon>
        <taxon>Acanthomorphata</taxon>
        <taxon>Carangaria</taxon>
        <taxon>Carangaria incertae sedis</taxon>
        <taxon>Centropomidae</taxon>
        <taxon>Lates</taxon>
    </lineage>
</organism>
<evidence type="ECO:0000313" key="12">
    <source>
        <dbReference type="Ensembl" id="ENSLCAP00010003079.1"/>
    </source>
</evidence>
<sequence length="475" mass="54000">MCFQNSRMLHRRDGWSFKPQLRAISALVFHHAVVLFLLTRHCGGQPQMVSPSQPIVAVVGDDVILPCHLEPAMDASDMTVEWTRPDLEPRFVHVWRSGVELENKKHPSYMGRTSLSPNRLKHGDISLTLPRVKLSDEGTYKCFIPTISRESTVDFVVGAVSSLNISLARPENEEETSAVVLECESKGWYPEPEVLWLDGEGNLLSAGPTETVRGLDDLYTVSSRVTVEKRHSNSFTCRVQQNKTNQTRETEIHVPDDFFSAPCSSATQTWIIISLALAFAVIVAVVFVVWRWRQTGNSNKLKPSTTGSLINYTELHTLVDEKGEAVQATTESVEVKDLDKKEENLKVQLNEVEEERRDVVGAVNFLMDHRKDLQDQIYQLGLLLHDVEVQRDEVQSQWREKLNENEHLQTDTEHETVKKDLERKRKDKDAVLKSVICAVNIVTEKKKALDDCKEQINGQLEEIENQRLQSDHSET</sequence>
<evidence type="ECO:0000256" key="7">
    <source>
        <dbReference type="ARBA" id="ARBA00023180"/>
    </source>
</evidence>
<keyword evidence="4 10" id="KW-1133">Transmembrane helix</keyword>
<dbReference type="Pfam" id="PF07686">
    <property type="entry name" value="V-set"/>
    <property type="match status" value="1"/>
</dbReference>
<feature type="transmembrane region" description="Helical" evidence="10">
    <location>
        <begin position="270"/>
        <end position="292"/>
    </location>
</feature>
<dbReference type="SUPFAM" id="SSF48726">
    <property type="entry name" value="Immunoglobulin"/>
    <property type="match status" value="2"/>
</dbReference>
<reference evidence="12" key="3">
    <citation type="submission" date="2025-09" db="UniProtKB">
        <authorList>
            <consortium name="Ensembl"/>
        </authorList>
    </citation>
    <scope>IDENTIFICATION</scope>
</reference>
<keyword evidence="5 10" id="KW-0472">Membrane</keyword>
<evidence type="ECO:0000313" key="13">
    <source>
        <dbReference type="Proteomes" id="UP000314980"/>
    </source>
</evidence>
<dbReference type="Ensembl" id="ENSLCAT00010003172.1">
    <property type="protein sequence ID" value="ENSLCAP00010003079.1"/>
    <property type="gene ID" value="ENSLCAG00010001620.1"/>
</dbReference>
<dbReference type="SMART" id="SM00409">
    <property type="entry name" value="IG"/>
    <property type="match status" value="2"/>
</dbReference>
<dbReference type="AlphaFoldDB" id="A0A4W6BPN6"/>
<evidence type="ECO:0000256" key="6">
    <source>
        <dbReference type="ARBA" id="ARBA00023157"/>
    </source>
</evidence>
<comment type="similarity">
    <text evidence="9">Belongs to the SKINT family.</text>
</comment>
<dbReference type="InParanoid" id="A0A4W6BPN6"/>
<keyword evidence="2 10" id="KW-0812">Transmembrane</keyword>